<organism evidence="3 4">
    <name type="scientific">Alicyclobacillus fodiniaquatilis</name>
    <dbReference type="NCBI Taxonomy" id="1661150"/>
    <lineage>
        <taxon>Bacteria</taxon>
        <taxon>Bacillati</taxon>
        <taxon>Bacillota</taxon>
        <taxon>Bacilli</taxon>
        <taxon>Bacillales</taxon>
        <taxon>Alicyclobacillaceae</taxon>
        <taxon>Alicyclobacillus</taxon>
    </lineage>
</organism>
<keyword evidence="4" id="KW-1185">Reference proteome</keyword>
<dbReference type="PANTHER" id="PTHR43249:SF1">
    <property type="entry name" value="D-GLUCOSIDE 3-DEHYDROGENASE"/>
    <property type="match status" value="1"/>
</dbReference>
<dbReference type="Pfam" id="PF01408">
    <property type="entry name" value="GFO_IDH_MocA"/>
    <property type="match status" value="1"/>
</dbReference>
<evidence type="ECO:0000313" key="3">
    <source>
        <dbReference type="EMBL" id="MFD1675537.1"/>
    </source>
</evidence>
<dbReference type="EMBL" id="JBHUCX010000029">
    <property type="protein sequence ID" value="MFD1675537.1"/>
    <property type="molecule type" value="Genomic_DNA"/>
</dbReference>
<feature type="domain" description="Gfo/Idh/MocA-like oxidoreductase N-terminal" evidence="1">
    <location>
        <begin position="3"/>
        <end position="119"/>
    </location>
</feature>
<dbReference type="Proteomes" id="UP001597079">
    <property type="component" value="Unassembled WGS sequence"/>
</dbReference>
<feature type="domain" description="GFO/IDH/MocA-like oxidoreductase" evidence="2">
    <location>
        <begin position="144"/>
        <end position="242"/>
    </location>
</feature>
<reference evidence="4" key="1">
    <citation type="journal article" date="2019" name="Int. J. Syst. Evol. Microbiol.">
        <title>The Global Catalogue of Microorganisms (GCM) 10K type strain sequencing project: providing services to taxonomists for standard genome sequencing and annotation.</title>
        <authorList>
            <consortium name="The Broad Institute Genomics Platform"/>
            <consortium name="The Broad Institute Genome Sequencing Center for Infectious Disease"/>
            <person name="Wu L."/>
            <person name="Ma J."/>
        </authorList>
    </citation>
    <scope>NUCLEOTIDE SEQUENCE [LARGE SCALE GENOMIC DNA]</scope>
    <source>
        <strain evidence="4">CGMCC 1.12286</strain>
    </source>
</reference>
<dbReference type="RefSeq" id="WP_377943417.1">
    <property type="nucleotide sequence ID" value="NZ_JBHUCX010000029.1"/>
</dbReference>
<accession>A0ABW4JGT3</accession>
<protein>
    <submittedName>
        <fullName evidence="3">Gfo/Idh/MocA family protein</fullName>
    </submittedName>
</protein>
<dbReference type="InterPro" id="IPR052515">
    <property type="entry name" value="Gfo/Idh/MocA_Oxidoreductase"/>
</dbReference>
<dbReference type="Gene3D" id="3.40.50.720">
    <property type="entry name" value="NAD(P)-binding Rossmann-like Domain"/>
    <property type="match status" value="1"/>
</dbReference>
<sequence length="326" mass="35409">MTLRIGFIGVGGIAQAHLKNVKESGIADVIAVSDINEQAATSSAEKYGAVAYTDSIKMLDSEKLDAVFVCVPPFAHGAIEEEVVKRGIHIFVEKPLGLDLAVVQAKADVIRQSGVISGTGYCLRYWDIAQEAKTYLADKQVALVDGYYCTSFVPTPWWRVMEKSGGQLVEQTTHIVDLLRYLGGEVTSVQAFMSLVASKDIEHLDIYDVGTVNVAFKDGGVGHVRTTFLQPDHRSGLEVMGNGFRLTVDGGTLTIVEKEKTVIKKSNVDFYKEQDLAFLQALETGDRSLILVPYDEALKTLAVTLAANESAQTGETVQLLNLGVHL</sequence>
<dbReference type="InterPro" id="IPR036291">
    <property type="entry name" value="NAD(P)-bd_dom_sf"/>
</dbReference>
<dbReference type="InterPro" id="IPR055170">
    <property type="entry name" value="GFO_IDH_MocA-like_dom"/>
</dbReference>
<dbReference type="Pfam" id="PF22725">
    <property type="entry name" value="GFO_IDH_MocA_C3"/>
    <property type="match status" value="1"/>
</dbReference>
<dbReference type="PANTHER" id="PTHR43249">
    <property type="entry name" value="UDP-N-ACETYL-2-AMINO-2-DEOXY-D-GLUCURONATE OXIDASE"/>
    <property type="match status" value="1"/>
</dbReference>
<dbReference type="InterPro" id="IPR000683">
    <property type="entry name" value="Gfo/Idh/MocA-like_OxRdtase_N"/>
</dbReference>
<evidence type="ECO:0000259" key="1">
    <source>
        <dbReference type="Pfam" id="PF01408"/>
    </source>
</evidence>
<comment type="caution">
    <text evidence="3">The sequence shown here is derived from an EMBL/GenBank/DDBJ whole genome shotgun (WGS) entry which is preliminary data.</text>
</comment>
<dbReference type="SUPFAM" id="SSF55347">
    <property type="entry name" value="Glyceraldehyde-3-phosphate dehydrogenase-like, C-terminal domain"/>
    <property type="match status" value="1"/>
</dbReference>
<evidence type="ECO:0000313" key="4">
    <source>
        <dbReference type="Proteomes" id="UP001597079"/>
    </source>
</evidence>
<name>A0ABW4JGT3_9BACL</name>
<gene>
    <name evidence="3" type="ORF">ACFSB2_12615</name>
</gene>
<proteinExistence type="predicted"/>
<dbReference type="SUPFAM" id="SSF51735">
    <property type="entry name" value="NAD(P)-binding Rossmann-fold domains"/>
    <property type="match status" value="1"/>
</dbReference>
<evidence type="ECO:0000259" key="2">
    <source>
        <dbReference type="Pfam" id="PF22725"/>
    </source>
</evidence>
<dbReference type="Gene3D" id="3.30.360.10">
    <property type="entry name" value="Dihydrodipicolinate Reductase, domain 2"/>
    <property type="match status" value="1"/>
</dbReference>